<gene>
    <name evidence="5" type="primary">LOC107925761</name>
</gene>
<dbReference type="SUPFAM" id="SSF52029">
    <property type="entry name" value="GroEL apical domain-like"/>
    <property type="match status" value="1"/>
</dbReference>
<dbReference type="PANTHER" id="PTHR24093:SF520">
    <property type="entry name" value="CALCIUM-TRANSPORTING ATPASE 9, PLASMA MEMBRANE-TYPE"/>
    <property type="match status" value="1"/>
</dbReference>
<dbReference type="GO" id="GO:0005886">
    <property type="term" value="C:plasma membrane"/>
    <property type="evidence" value="ECO:0007669"/>
    <property type="project" value="TreeGrafter"/>
</dbReference>
<evidence type="ECO:0000256" key="2">
    <source>
        <dbReference type="SAM" id="Phobius"/>
    </source>
</evidence>
<dbReference type="AlphaFoldDB" id="A0A1U8LFN3"/>
<dbReference type="InterPro" id="IPR023298">
    <property type="entry name" value="ATPase_P-typ_TM_dom_sf"/>
</dbReference>
<dbReference type="InterPro" id="IPR027409">
    <property type="entry name" value="GroEL-like_apical_dom_sf"/>
</dbReference>
<dbReference type="Proteomes" id="UP000818029">
    <property type="component" value="Chromosome D07"/>
</dbReference>
<accession>A0A1U8LFN3</accession>
<keyword evidence="1" id="KW-0460">Magnesium</keyword>
<dbReference type="RefSeq" id="XP_016711974.1">
    <property type="nucleotide sequence ID" value="XM_016856485.2"/>
</dbReference>
<dbReference type="KEGG" id="ghi:107925761"/>
<protein>
    <submittedName>
        <fullName evidence="5">Calcium-transporting ATPase 1-like</fullName>
    </submittedName>
</protein>
<name>A0A1U8LFN3_GOSHI</name>
<evidence type="ECO:0000313" key="5">
    <source>
        <dbReference type="RefSeq" id="XP_016711974.1"/>
    </source>
</evidence>
<dbReference type="InterPro" id="IPR004014">
    <property type="entry name" value="ATPase_P-typ_cation-transptr_N"/>
</dbReference>
<feature type="transmembrane region" description="Helical" evidence="2">
    <location>
        <begin position="158"/>
        <end position="183"/>
    </location>
</feature>
<dbReference type="Pfam" id="PF00690">
    <property type="entry name" value="Cation_ATPase_N"/>
    <property type="match status" value="1"/>
</dbReference>
<dbReference type="SUPFAM" id="SSF81665">
    <property type="entry name" value="Calcium ATPase, transmembrane domain M"/>
    <property type="match status" value="1"/>
</dbReference>
<dbReference type="STRING" id="3635.A0A1U8LFN3"/>
<feature type="transmembrane region" description="Helical" evidence="2">
    <location>
        <begin position="203"/>
        <end position="226"/>
    </location>
</feature>
<evidence type="ECO:0000256" key="1">
    <source>
        <dbReference type="ARBA" id="ARBA00022842"/>
    </source>
</evidence>
<evidence type="ECO:0000313" key="4">
    <source>
        <dbReference type="Proteomes" id="UP000818029"/>
    </source>
</evidence>
<keyword evidence="2" id="KW-0812">Transmembrane</keyword>
<feature type="domain" description="Cation-transporting P-type ATPase N-terminal" evidence="3">
    <location>
        <begin position="109"/>
        <end position="183"/>
    </location>
</feature>
<keyword evidence="2" id="KW-1133">Transmembrane helix</keyword>
<sequence length="247" mass="27514">MIIILVCIDVGYYKILSSLWLLVLGLLVDKKITNARDLINILEDAIRSGYPILIIAEDIEQEALETLVVNKLRVPGTPVTLPGAAGDFAVGLEQLASMTRDHKLSALQQYGGVKGLSDLLKTNLETGIYGDEVDLLNRKTAFGSNTYPRKKGRSFWRFLWEAWQDLTLIILVVAASVSLGLGIKTENMEKVFKFSIMKLDRNMNHILITSLMSTILDMEASVWLLCSCICQMLKRGGDNISKCQGQY</sequence>
<feature type="transmembrane region" description="Helical" evidence="2">
    <location>
        <begin position="12"/>
        <end position="28"/>
    </location>
</feature>
<reference evidence="4" key="1">
    <citation type="journal article" date="2020" name="Nat. Genet.">
        <title>Genomic diversifications of five Gossypium allopolyploid species and their impact on cotton improvement.</title>
        <authorList>
            <person name="Chen Z.J."/>
            <person name="Sreedasyam A."/>
            <person name="Ando A."/>
            <person name="Song Q."/>
            <person name="De Santiago L.M."/>
            <person name="Hulse-Kemp A.M."/>
            <person name="Ding M."/>
            <person name="Ye W."/>
            <person name="Kirkbride R.C."/>
            <person name="Jenkins J."/>
            <person name="Plott C."/>
            <person name="Lovell J."/>
            <person name="Lin Y.M."/>
            <person name="Vaughn R."/>
            <person name="Liu B."/>
            <person name="Simpson S."/>
            <person name="Scheffler B.E."/>
            <person name="Wen L."/>
            <person name="Saski C.A."/>
            <person name="Grover C.E."/>
            <person name="Hu G."/>
            <person name="Conover J.L."/>
            <person name="Carlson J.W."/>
            <person name="Shu S."/>
            <person name="Boston L.B."/>
            <person name="Williams M."/>
            <person name="Peterson D.G."/>
            <person name="McGee K."/>
            <person name="Jones D.C."/>
            <person name="Wendel J.F."/>
            <person name="Stelly D.M."/>
            <person name="Grimwood J."/>
            <person name="Schmutz J."/>
        </authorList>
    </citation>
    <scope>NUCLEOTIDE SEQUENCE [LARGE SCALE GENOMIC DNA]</scope>
    <source>
        <strain evidence="4">cv. TM-1</strain>
    </source>
</reference>
<dbReference type="PANTHER" id="PTHR24093">
    <property type="entry name" value="CATION TRANSPORTING ATPASE"/>
    <property type="match status" value="1"/>
</dbReference>
<dbReference type="SMART" id="SM00831">
    <property type="entry name" value="Cation_ATPase_N"/>
    <property type="match status" value="1"/>
</dbReference>
<dbReference type="PaxDb" id="3635-A0A1U8LFN3"/>
<proteinExistence type="predicted"/>
<keyword evidence="2" id="KW-0472">Membrane</keyword>
<dbReference type="GeneID" id="107925761"/>
<keyword evidence="4" id="KW-1185">Reference proteome</keyword>
<dbReference type="GO" id="GO:0005388">
    <property type="term" value="F:P-type calcium transporter activity"/>
    <property type="evidence" value="ECO:0007669"/>
    <property type="project" value="TreeGrafter"/>
</dbReference>
<dbReference type="Gene3D" id="3.50.7.10">
    <property type="entry name" value="GroEL"/>
    <property type="match status" value="1"/>
</dbReference>
<reference evidence="5" key="2">
    <citation type="submission" date="2025-08" db="UniProtKB">
        <authorList>
            <consortium name="RefSeq"/>
        </authorList>
    </citation>
    <scope>IDENTIFICATION</scope>
</reference>
<evidence type="ECO:0000259" key="3">
    <source>
        <dbReference type="SMART" id="SM00831"/>
    </source>
</evidence>
<organism evidence="4 5">
    <name type="scientific">Gossypium hirsutum</name>
    <name type="common">Upland cotton</name>
    <name type="synonym">Gossypium mexicanum</name>
    <dbReference type="NCBI Taxonomy" id="3635"/>
    <lineage>
        <taxon>Eukaryota</taxon>
        <taxon>Viridiplantae</taxon>
        <taxon>Streptophyta</taxon>
        <taxon>Embryophyta</taxon>
        <taxon>Tracheophyta</taxon>
        <taxon>Spermatophyta</taxon>
        <taxon>Magnoliopsida</taxon>
        <taxon>eudicotyledons</taxon>
        <taxon>Gunneridae</taxon>
        <taxon>Pentapetalae</taxon>
        <taxon>rosids</taxon>
        <taxon>malvids</taxon>
        <taxon>Malvales</taxon>
        <taxon>Malvaceae</taxon>
        <taxon>Malvoideae</taxon>
        <taxon>Gossypium</taxon>
    </lineage>
</organism>